<proteinExistence type="predicted"/>
<name>A0A498C6G0_9GAMM</name>
<feature type="transmembrane region" description="Helical" evidence="1">
    <location>
        <begin position="6"/>
        <end position="26"/>
    </location>
</feature>
<protein>
    <submittedName>
        <fullName evidence="2">Uncharacterized protein</fullName>
    </submittedName>
</protein>
<keyword evidence="3" id="KW-1185">Reference proteome</keyword>
<dbReference type="EMBL" id="RCDA01000001">
    <property type="protein sequence ID" value="RLK50647.1"/>
    <property type="molecule type" value="Genomic_DNA"/>
</dbReference>
<dbReference type="AlphaFoldDB" id="A0A498C6G0"/>
<accession>A0A498C6G0</accession>
<evidence type="ECO:0000256" key="1">
    <source>
        <dbReference type="SAM" id="Phobius"/>
    </source>
</evidence>
<keyword evidence="1" id="KW-0472">Membrane</keyword>
<evidence type="ECO:0000313" key="3">
    <source>
        <dbReference type="Proteomes" id="UP000275461"/>
    </source>
</evidence>
<dbReference type="Proteomes" id="UP000275461">
    <property type="component" value="Unassembled WGS sequence"/>
</dbReference>
<keyword evidence="1" id="KW-0812">Transmembrane</keyword>
<sequence>MDKSEIAISISLGSLLVSLGGLLFTIHSSRKASRIERARVYDKVYHDASDLLVYNYKKKIEEPYRSEDKFLEKAVNEYESSHWLEQMYGFNIDYPEGVESEEAKREYRRKVSDEYHKHQREKHVDSFVETMENRSPVFNLDNQEFAERFNRLVDHVTHNLSYFSAPVVECWEKMRFLSPEKVRNEYVSLRRVNESACEPIEEPIEDPYLGILLIIRHEYRELNKPLKTKWAEFWFNLTTIRYRVRRIFNKKRQWDV</sequence>
<keyword evidence="1" id="KW-1133">Transmembrane helix</keyword>
<dbReference type="OrthoDB" id="7056610at2"/>
<evidence type="ECO:0000313" key="2">
    <source>
        <dbReference type="EMBL" id="RLK50647.1"/>
    </source>
</evidence>
<comment type="caution">
    <text evidence="2">The sequence shown here is derived from an EMBL/GenBank/DDBJ whole genome shotgun (WGS) entry which is preliminary data.</text>
</comment>
<reference evidence="2 3" key="1">
    <citation type="submission" date="2018-10" db="EMBL/GenBank/DDBJ databases">
        <title>Genomic Encyclopedia of Type Strains, Phase IV (KMG-IV): sequencing the most valuable type-strain genomes for metagenomic binning, comparative biology and taxonomic classification.</title>
        <authorList>
            <person name="Goeker M."/>
        </authorList>
    </citation>
    <scope>NUCLEOTIDE SEQUENCE [LARGE SCALE GENOMIC DNA]</scope>
    <source>
        <strain evidence="2 3">DSM 12769</strain>
    </source>
</reference>
<dbReference type="RefSeq" id="WP_147436924.1">
    <property type="nucleotide sequence ID" value="NZ_RCDA01000001.1"/>
</dbReference>
<gene>
    <name evidence="2" type="ORF">DFR31_0553</name>
</gene>
<organism evidence="2 3">
    <name type="scientific">Alkalispirillum mobile</name>
    <dbReference type="NCBI Taxonomy" id="85925"/>
    <lineage>
        <taxon>Bacteria</taxon>
        <taxon>Pseudomonadati</taxon>
        <taxon>Pseudomonadota</taxon>
        <taxon>Gammaproteobacteria</taxon>
        <taxon>Chromatiales</taxon>
        <taxon>Ectothiorhodospiraceae</taxon>
        <taxon>Alkalispirillum</taxon>
    </lineage>
</organism>